<dbReference type="CTD" id="20194793"/>
<proteinExistence type="predicted"/>
<feature type="domain" description="VWFA" evidence="2">
    <location>
        <begin position="251"/>
        <end position="402"/>
    </location>
</feature>
<dbReference type="EMBL" id="AMQM01000554">
    <property type="status" value="NOT_ANNOTATED_CDS"/>
    <property type="molecule type" value="Genomic_DNA"/>
</dbReference>
<reference evidence="3 5" key="2">
    <citation type="journal article" date="2013" name="Nature">
        <title>Insights into bilaterian evolution from three spiralian genomes.</title>
        <authorList>
            <person name="Simakov O."/>
            <person name="Marletaz F."/>
            <person name="Cho S.J."/>
            <person name="Edsinger-Gonzales E."/>
            <person name="Havlak P."/>
            <person name="Hellsten U."/>
            <person name="Kuo D.H."/>
            <person name="Larsson T."/>
            <person name="Lv J."/>
            <person name="Arendt D."/>
            <person name="Savage R."/>
            <person name="Osoegawa K."/>
            <person name="de Jong P."/>
            <person name="Grimwood J."/>
            <person name="Chapman J.A."/>
            <person name="Shapiro H."/>
            <person name="Aerts A."/>
            <person name="Otillar R.P."/>
            <person name="Terry A.Y."/>
            <person name="Boore J.L."/>
            <person name="Grigoriev I.V."/>
            <person name="Lindberg D.R."/>
            <person name="Seaver E.C."/>
            <person name="Weisblat D.A."/>
            <person name="Putnam N.H."/>
            <person name="Rokhsar D.S."/>
        </authorList>
    </citation>
    <scope>NUCLEOTIDE SEQUENCE</scope>
</reference>
<dbReference type="AlphaFoldDB" id="T1EDZ1"/>
<dbReference type="PROSITE" id="PS50234">
    <property type="entry name" value="VWFA"/>
    <property type="match status" value="2"/>
</dbReference>
<dbReference type="InParanoid" id="T1EDZ1"/>
<organism evidence="4 5">
    <name type="scientific">Helobdella robusta</name>
    <name type="common">Californian leech</name>
    <dbReference type="NCBI Taxonomy" id="6412"/>
    <lineage>
        <taxon>Eukaryota</taxon>
        <taxon>Metazoa</taxon>
        <taxon>Spiralia</taxon>
        <taxon>Lophotrochozoa</taxon>
        <taxon>Annelida</taxon>
        <taxon>Clitellata</taxon>
        <taxon>Hirudinea</taxon>
        <taxon>Rhynchobdellida</taxon>
        <taxon>Glossiphoniidae</taxon>
        <taxon>Helobdella</taxon>
    </lineage>
</organism>
<dbReference type="InterPro" id="IPR050525">
    <property type="entry name" value="ECM_Assembly_Org"/>
</dbReference>
<dbReference type="SMART" id="SM00327">
    <property type="entry name" value="VWA"/>
    <property type="match status" value="2"/>
</dbReference>
<dbReference type="GeneID" id="20194793"/>
<name>T1EDZ1_HELRO</name>
<evidence type="ECO:0000313" key="5">
    <source>
        <dbReference type="Proteomes" id="UP000015101"/>
    </source>
</evidence>
<accession>T1EDZ1</accession>
<dbReference type="RefSeq" id="XP_009015471.1">
    <property type="nucleotide sequence ID" value="XM_009017223.1"/>
</dbReference>
<dbReference type="Gene3D" id="3.40.50.410">
    <property type="entry name" value="von Willebrand factor, type A domain"/>
    <property type="match status" value="2"/>
</dbReference>
<gene>
    <name evidence="4" type="primary">20194793</name>
    <name evidence="3" type="ORF">HELRODRAFT_105994</name>
</gene>
<dbReference type="OrthoDB" id="199024at2759"/>
<reference evidence="4" key="3">
    <citation type="submission" date="2015-06" db="UniProtKB">
        <authorList>
            <consortium name="EnsemblMetazoa"/>
        </authorList>
    </citation>
    <scope>IDENTIFICATION</scope>
</reference>
<dbReference type="PANTHER" id="PTHR24020:SF84">
    <property type="entry name" value="VWFA DOMAIN-CONTAINING PROTEIN"/>
    <property type="match status" value="1"/>
</dbReference>
<keyword evidence="5" id="KW-1185">Reference proteome</keyword>
<dbReference type="EnsemblMetazoa" id="HelroT105994">
    <property type="protein sequence ID" value="HelroP105994"/>
    <property type="gene ID" value="HelroG105994"/>
</dbReference>
<dbReference type="HOGENOM" id="CLU_042161_0_0_1"/>
<dbReference type="eggNOG" id="KOG1217">
    <property type="taxonomic scope" value="Eukaryota"/>
</dbReference>
<reference evidence="5" key="1">
    <citation type="submission" date="2012-12" db="EMBL/GenBank/DDBJ databases">
        <authorList>
            <person name="Hellsten U."/>
            <person name="Grimwood J."/>
            <person name="Chapman J.A."/>
            <person name="Shapiro H."/>
            <person name="Aerts A."/>
            <person name="Otillar R.P."/>
            <person name="Terry A.Y."/>
            <person name="Boore J.L."/>
            <person name="Simakov O."/>
            <person name="Marletaz F."/>
            <person name="Cho S.-J."/>
            <person name="Edsinger-Gonzales E."/>
            <person name="Havlak P."/>
            <person name="Kuo D.-H."/>
            <person name="Larsson T."/>
            <person name="Lv J."/>
            <person name="Arendt D."/>
            <person name="Savage R."/>
            <person name="Osoegawa K."/>
            <person name="de Jong P."/>
            <person name="Lindberg D.R."/>
            <person name="Seaver E.C."/>
            <person name="Weisblat D.A."/>
            <person name="Putnam N.H."/>
            <person name="Grigoriev I.V."/>
            <person name="Rokhsar D.S."/>
        </authorList>
    </citation>
    <scope>NUCLEOTIDE SEQUENCE</scope>
</reference>
<evidence type="ECO:0000259" key="2">
    <source>
        <dbReference type="PROSITE" id="PS50234"/>
    </source>
</evidence>
<protein>
    <recommendedName>
        <fullName evidence="2">VWFA domain-containing protein</fullName>
    </recommendedName>
</protein>
<dbReference type="PANTHER" id="PTHR24020">
    <property type="entry name" value="COLLAGEN ALPHA"/>
    <property type="match status" value="1"/>
</dbReference>
<evidence type="ECO:0000313" key="3">
    <source>
        <dbReference type="EMBL" id="ESO06103.1"/>
    </source>
</evidence>
<dbReference type="CDD" id="cd01450">
    <property type="entry name" value="vWFA_subfamily_ECM"/>
    <property type="match status" value="1"/>
</dbReference>
<dbReference type="EMBL" id="KB096324">
    <property type="protein sequence ID" value="ESO06103.1"/>
    <property type="molecule type" value="Genomic_DNA"/>
</dbReference>
<dbReference type="InterPro" id="IPR036465">
    <property type="entry name" value="vWFA_dom_sf"/>
</dbReference>
<dbReference type="Pfam" id="PF00092">
    <property type="entry name" value="VWA"/>
    <property type="match status" value="2"/>
</dbReference>
<feature type="signal peptide" evidence="1">
    <location>
        <begin position="1"/>
        <end position="24"/>
    </location>
</feature>
<evidence type="ECO:0000256" key="1">
    <source>
        <dbReference type="SAM" id="SignalP"/>
    </source>
</evidence>
<keyword evidence="1" id="KW-0732">Signal</keyword>
<evidence type="ECO:0000313" key="4">
    <source>
        <dbReference type="EnsemblMetazoa" id="HelroP105994"/>
    </source>
</evidence>
<dbReference type="InterPro" id="IPR002035">
    <property type="entry name" value="VWF_A"/>
</dbReference>
<feature type="domain" description="VWFA" evidence="2">
    <location>
        <begin position="37"/>
        <end position="234"/>
    </location>
</feature>
<dbReference type="SUPFAM" id="SSF53300">
    <property type="entry name" value="vWA-like"/>
    <property type="match status" value="2"/>
</dbReference>
<dbReference type="KEGG" id="hro:HELRODRAFT_105994"/>
<dbReference type="PRINTS" id="PR00453">
    <property type="entry name" value="VWFADOMAIN"/>
</dbReference>
<sequence>MLKIFSKFILAINIVICFTSCSIAGPQPSKCVSRNAEILFLIDSSSSVVENDPPGNNGNSWSYVKSFLSEVIQLLPIDKGETKVGVITFSTKVNTNNNTVLFSKTKSVLNVIANLPYSGGNTNTSGALRYARSVLLNVTTLQGTVPSSTSSSYDVKKVIVLITDGLSNVDSSLTLQEARLNKQLSIEQYAIGITKYMNEDELQDLVSDPVSYHYLNASDFSHLNLLINELLQRLTCSQPPLPEPCRDTRSDIAFVLDSSGSIIIQHSDNSRDLSNWVLVKNFVINVAKNLNIGLSQTRISLITFSHIARVEFYLKDFNDFESLAANISKIDIIGSETNTSGALRLMNDVVFNVKNGDRPDVPNVAIVMTDGQSNVNQSETIPEAIRAKNFGIINFKIIFLRI</sequence>
<feature type="chain" id="PRO_5010979837" description="VWFA domain-containing protein" evidence="1">
    <location>
        <begin position="25"/>
        <end position="402"/>
    </location>
</feature>
<dbReference type="OMA" id="HIRAMAY"/>
<dbReference type="Proteomes" id="UP000015101">
    <property type="component" value="Unassembled WGS sequence"/>
</dbReference>